<accession>A0A4S9SJU8</accession>
<proteinExistence type="predicted"/>
<sequence length="296" mass="32618">MAVHEASVYVPGINKLFVGVLEQGYLPQLVVDLNQDPHALSEFESDPPVYAPNGAGGGNNSIGGTEQRPGIRVLDPTTNKTTTLLNNYFGFYFNGLDNPLRRLPQRHLVRRTRLRLEWQPDRHNPSTPRPNLPFSVLPTGQLWVVEDPLGQPNGIAISPDAENVYFWDTIAGGGTISPHYPNVHSMPYNQTAKHTVYKYDIVDADTAPALINKRPFYYSQEWVPDGVNVAANGFVVAGVGMGVDVIDRTSSLVLQIRTHYIVQNFALGGRGSYGILVGWVRGGISRVRWNSEGGRS</sequence>
<evidence type="ECO:0000256" key="1">
    <source>
        <dbReference type="SAM" id="MobiDB-lite"/>
    </source>
</evidence>
<evidence type="ECO:0000313" key="2">
    <source>
        <dbReference type="EMBL" id="THZ11609.1"/>
    </source>
</evidence>
<evidence type="ECO:0000313" key="3">
    <source>
        <dbReference type="Proteomes" id="UP000310121"/>
    </source>
</evidence>
<dbReference type="EMBL" id="QZBN01002346">
    <property type="protein sequence ID" value="THZ11609.1"/>
    <property type="molecule type" value="Genomic_DNA"/>
</dbReference>
<dbReference type="InterPro" id="IPR011042">
    <property type="entry name" value="6-blade_b-propeller_TolB-like"/>
</dbReference>
<organism evidence="2 3">
    <name type="scientific">Aureobasidium pullulans</name>
    <name type="common">Black yeast</name>
    <name type="synonym">Pullularia pullulans</name>
    <dbReference type="NCBI Taxonomy" id="5580"/>
    <lineage>
        <taxon>Eukaryota</taxon>
        <taxon>Fungi</taxon>
        <taxon>Dikarya</taxon>
        <taxon>Ascomycota</taxon>
        <taxon>Pezizomycotina</taxon>
        <taxon>Dothideomycetes</taxon>
        <taxon>Dothideomycetidae</taxon>
        <taxon>Dothideales</taxon>
        <taxon>Saccotheciaceae</taxon>
        <taxon>Aureobasidium</taxon>
    </lineage>
</organism>
<feature type="region of interest" description="Disordered" evidence="1">
    <location>
        <begin position="49"/>
        <end position="76"/>
    </location>
</feature>
<protein>
    <submittedName>
        <fullName evidence="2">Uncharacterized protein</fullName>
    </submittedName>
</protein>
<reference evidence="2 3" key="1">
    <citation type="submission" date="2018-10" db="EMBL/GenBank/DDBJ databases">
        <title>Fifty Aureobasidium pullulans genomes reveal a recombining polyextremotolerant generalist.</title>
        <authorList>
            <person name="Gostincar C."/>
            <person name="Turk M."/>
            <person name="Zajc J."/>
            <person name="Gunde-Cimerman N."/>
        </authorList>
    </citation>
    <scope>NUCLEOTIDE SEQUENCE [LARGE SCALE GENOMIC DNA]</scope>
    <source>
        <strain evidence="2 3">EXF-3844</strain>
    </source>
</reference>
<dbReference type="AlphaFoldDB" id="A0A4S9SJU8"/>
<dbReference type="PANTHER" id="PTHR47064">
    <property type="entry name" value="PUTATIVE (AFU_ORTHOLOGUE AFUA_1G08990)-RELATED"/>
    <property type="match status" value="1"/>
</dbReference>
<dbReference type="Proteomes" id="UP000310121">
    <property type="component" value="Unassembled WGS sequence"/>
</dbReference>
<gene>
    <name evidence="2" type="ORF">D6C90_10491</name>
</gene>
<comment type="caution">
    <text evidence="2">The sequence shown here is derived from an EMBL/GenBank/DDBJ whole genome shotgun (WGS) entry which is preliminary data.</text>
</comment>
<dbReference type="PANTHER" id="PTHR47064:SF2">
    <property type="entry name" value="SMP-30_GLUCONOLACTONASE_LRE-LIKE REGION DOMAIN-CONTAINING PROTEIN-RELATED"/>
    <property type="match status" value="1"/>
</dbReference>
<dbReference type="Gene3D" id="2.120.10.30">
    <property type="entry name" value="TolB, C-terminal domain"/>
    <property type="match status" value="1"/>
</dbReference>
<dbReference type="InterPro" id="IPR052988">
    <property type="entry name" value="Oryzine_lactonohydrolase"/>
</dbReference>
<dbReference type="SUPFAM" id="SSF63829">
    <property type="entry name" value="Calcium-dependent phosphotriesterase"/>
    <property type="match status" value="1"/>
</dbReference>
<name>A0A4S9SJU8_AURPU</name>